<dbReference type="InterPro" id="IPR053158">
    <property type="entry name" value="CapK_Type1_Caps_Biosynth"/>
</dbReference>
<dbReference type="InterPro" id="IPR042099">
    <property type="entry name" value="ANL_N_sf"/>
</dbReference>
<dbReference type="PANTHER" id="PTHR36932">
    <property type="entry name" value="CAPSULAR POLYSACCHARIDE BIOSYNTHESIS PROTEIN"/>
    <property type="match status" value="1"/>
</dbReference>
<sequence length="444" mass="51159">MLTRRDNSFWSLFKLDYSPNIYIKKILTNIDTACLKYSQYFSKKSMEGLQIKQIRNLLIFSYNNVIFWKEKFENANFNPNVDFNKLEDIQKITTISKTELQMAFPKLCSVKNVSEKNSYLKSTSGSTGIPFKFHGDIGMLNRRLAIRNRFLDWYCGKPRQIIKIMKSNHPGLESEGILFSYTSPRELEQKKFDLYPLIASMPVILESLSSFLIHLAKLIKNDRINHNIKAVIAAAEPLSPEESKFIKQSLGCPVFRSYGTKENMTIAQECEFGNFHINSEWLYLEIVDERGYQLPHGHTGNIAITMFENKIMPFIRYLVGDQGKIIPGPCACGRTLPILTFKGRLKEIIILPNGKQSHFLEIGPAIWQFTDKIKQYQVVQETEDKIVFNIVSESEDFFKKDIKDKIIHDAKNILGKDTDISISILKEIPIGPDGKKRTFVSRLE</sequence>
<evidence type="ECO:0000313" key="1">
    <source>
        <dbReference type="EMBL" id="KKS46373.1"/>
    </source>
</evidence>
<dbReference type="Gene3D" id="3.40.50.12780">
    <property type="entry name" value="N-terminal domain of ligase-like"/>
    <property type="match status" value="1"/>
</dbReference>
<reference evidence="1 2" key="1">
    <citation type="journal article" date="2015" name="Nature">
        <title>rRNA introns, odd ribosomes, and small enigmatic genomes across a large radiation of phyla.</title>
        <authorList>
            <person name="Brown C.T."/>
            <person name="Hug L.A."/>
            <person name="Thomas B.C."/>
            <person name="Sharon I."/>
            <person name="Castelle C.J."/>
            <person name="Singh A."/>
            <person name="Wilkins M.J."/>
            <person name="Williams K.H."/>
            <person name="Banfield J.F."/>
        </authorList>
    </citation>
    <scope>NUCLEOTIDE SEQUENCE [LARGE SCALE GENOMIC DNA]</scope>
</reference>
<dbReference type="Proteomes" id="UP000034951">
    <property type="component" value="Unassembled WGS sequence"/>
</dbReference>
<protein>
    <submittedName>
        <fullName evidence="1">Capsular polysaccharide biosynthesis protein</fullName>
    </submittedName>
</protein>
<gene>
    <name evidence="1" type="ORF">UV10_C0003G0002</name>
</gene>
<dbReference type="AlphaFoldDB" id="A0A0G1C9R2"/>
<evidence type="ECO:0000313" key="2">
    <source>
        <dbReference type="Proteomes" id="UP000034951"/>
    </source>
</evidence>
<comment type="caution">
    <text evidence="1">The sequence shown here is derived from an EMBL/GenBank/DDBJ whole genome shotgun (WGS) entry which is preliminary data.</text>
</comment>
<dbReference type="EMBL" id="LCDE01000003">
    <property type="protein sequence ID" value="KKS46373.1"/>
    <property type="molecule type" value="Genomic_DNA"/>
</dbReference>
<dbReference type="SUPFAM" id="SSF56801">
    <property type="entry name" value="Acetyl-CoA synthetase-like"/>
    <property type="match status" value="1"/>
</dbReference>
<name>A0A0G1C9R2_9BACT</name>
<dbReference type="PANTHER" id="PTHR36932:SF1">
    <property type="entry name" value="CAPSULAR POLYSACCHARIDE BIOSYNTHESIS PROTEIN"/>
    <property type="match status" value="1"/>
</dbReference>
<accession>A0A0G1C9R2</accession>
<organism evidence="1 2">
    <name type="scientific">Candidatus Azambacteria bacterium GW2011_GWA1_42_19</name>
    <dbReference type="NCBI Taxonomy" id="1618609"/>
    <lineage>
        <taxon>Bacteria</taxon>
        <taxon>Candidatus Azamiibacteriota</taxon>
    </lineage>
</organism>
<proteinExistence type="predicted"/>